<evidence type="ECO:0000313" key="1">
    <source>
        <dbReference type="EMBL" id="KAI4826623.1"/>
    </source>
</evidence>
<dbReference type="Proteomes" id="UP001057452">
    <property type="component" value="Chromosome 5"/>
</dbReference>
<gene>
    <name evidence="1" type="ORF">KUCAC02_030062</name>
</gene>
<evidence type="ECO:0000313" key="2">
    <source>
        <dbReference type="Proteomes" id="UP001057452"/>
    </source>
</evidence>
<accession>A0ACB9XJ03</accession>
<organism evidence="1 2">
    <name type="scientific">Chaenocephalus aceratus</name>
    <name type="common">Blackfin icefish</name>
    <name type="synonym">Chaenichthys aceratus</name>
    <dbReference type="NCBI Taxonomy" id="36190"/>
    <lineage>
        <taxon>Eukaryota</taxon>
        <taxon>Metazoa</taxon>
        <taxon>Chordata</taxon>
        <taxon>Craniata</taxon>
        <taxon>Vertebrata</taxon>
        <taxon>Euteleostomi</taxon>
        <taxon>Actinopterygii</taxon>
        <taxon>Neopterygii</taxon>
        <taxon>Teleostei</taxon>
        <taxon>Neoteleostei</taxon>
        <taxon>Acanthomorphata</taxon>
        <taxon>Eupercaria</taxon>
        <taxon>Perciformes</taxon>
        <taxon>Notothenioidei</taxon>
        <taxon>Channichthyidae</taxon>
        <taxon>Chaenocephalus</taxon>
    </lineage>
</organism>
<dbReference type="EMBL" id="CM043789">
    <property type="protein sequence ID" value="KAI4826623.1"/>
    <property type="molecule type" value="Genomic_DNA"/>
</dbReference>
<feature type="non-terminal residue" evidence="1">
    <location>
        <position position="62"/>
    </location>
</feature>
<protein>
    <submittedName>
        <fullName evidence="1">Uncharacterized protein</fullName>
    </submittedName>
</protein>
<keyword evidence="2" id="KW-1185">Reference proteome</keyword>
<sequence>LTKLHEQLISNMQLYLRFLECPQRTEQQQAPVVNRRHHLCAGSANGPEVFALCRQDSIKKPG</sequence>
<reference evidence="1" key="1">
    <citation type="submission" date="2022-05" db="EMBL/GenBank/DDBJ databases">
        <title>Chromosome-level genome of Chaenocephalus aceratus.</title>
        <authorList>
            <person name="Park H."/>
        </authorList>
    </citation>
    <scope>NUCLEOTIDE SEQUENCE</scope>
    <source>
        <strain evidence="1">KU_202001</strain>
    </source>
</reference>
<feature type="non-terminal residue" evidence="1">
    <location>
        <position position="1"/>
    </location>
</feature>
<proteinExistence type="predicted"/>
<name>A0ACB9XJ03_CHAAC</name>
<comment type="caution">
    <text evidence="1">The sequence shown here is derived from an EMBL/GenBank/DDBJ whole genome shotgun (WGS) entry which is preliminary data.</text>
</comment>